<evidence type="ECO:0000256" key="2">
    <source>
        <dbReference type="ARBA" id="ARBA00022840"/>
    </source>
</evidence>
<dbReference type="AlphaFoldDB" id="A0A4Y7PH06"/>
<dbReference type="STRING" id="50990.A0A4Y7PH06"/>
<gene>
    <name evidence="4" type="ORF">BD410DRAFT_845855</name>
</gene>
<dbReference type="InterPro" id="IPR000330">
    <property type="entry name" value="SNF2_N"/>
</dbReference>
<dbReference type="VEuPathDB" id="FungiDB:BD410DRAFT_845855"/>
<accession>A0A4Y7PH06</accession>
<keyword evidence="5" id="KW-1185">Reference proteome</keyword>
<dbReference type="SUPFAM" id="SSF52540">
    <property type="entry name" value="P-loop containing nucleoside triphosphate hydrolases"/>
    <property type="match status" value="1"/>
</dbReference>
<organism evidence="4 5">
    <name type="scientific">Rickenella mellea</name>
    <dbReference type="NCBI Taxonomy" id="50990"/>
    <lineage>
        <taxon>Eukaryota</taxon>
        <taxon>Fungi</taxon>
        <taxon>Dikarya</taxon>
        <taxon>Basidiomycota</taxon>
        <taxon>Agaricomycotina</taxon>
        <taxon>Agaricomycetes</taxon>
        <taxon>Hymenochaetales</taxon>
        <taxon>Rickenellaceae</taxon>
        <taxon>Rickenella</taxon>
    </lineage>
</organism>
<keyword evidence="2" id="KW-0067">ATP-binding</keyword>
<feature type="domain" description="SNF2 N-terminal" evidence="3">
    <location>
        <begin position="107"/>
        <end position="316"/>
    </location>
</feature>
<dbReference type="Gene3D" id="3.40.50.10810">
    <property type="entry name" value="Tandem AAA-ATPase domain"/>
    <property type="match status" value="1"/>
</dbReference>
<name>A0A4Y7PH06_9AGAM</name>
<dbReference type="Pfam" id="PF00176">
    <property type="entry name" value="SNF2-rel_dom"/>
    <property type="match status" value="1"/>
</dbReference>
<keyword evidence="1" id="KW-0547">Nucleotide-binding</keyword>
<dbReference type="GO" id="GO:0005524">
    <property type="term" value="F:ATP binding"/>
    <property type="evidence" value="ECO:0007669"/>
    <property type="project" value="InterPro"/>
</dbReference>
<sequence length="470" mass="51816">MAQMTPSDGSTLSEEQEPFLLEAATEDHATVHVDMDLQKIWSAMGDLGVDTESAMSTEELTRSLGLDAYPNGTFPILNRNGVNDENNPRTHGAQVDNLAFSRYDIIGIHALMRLGWGRNGILLSNSTELGQTNQIIGLIAFIITALERRAAGLHLAPIIGHGAEIMQSMPHIIITPLALIGQWCSALESWFSPGGLNVFIYSADTTQRNAFWERWNLSECAMHVRIILCPHSALRAEFERRRIIQSPGAGSLAERQILHNDDTIDSLYGLSYATSTVDEAHKLTTDPYSVTALRSRTNCLVISTMSPVQTGPWDFIDYGRMLDCSEVWSSDTRTLQSQMERHLTQAMIAATAMPLMAGPSDLMAVGHMFNNLAIWPSAPFSPERQMPPDQARAFGAAPELPLVTRLSDSVDGQYNDQRDLPGVYRNLASWYMGKILASVFQVDCAIIRQNGSQTGNNNISVSYAGPQMTW</sequence>
<evidence type="ECO:0000256" key="1">
    <source>
        <dbReference type="ARBA" id="ARBA00022741"/>
    </source>
</evidence>
<dbReference type="EMBL" id="ML170319">
    <property type="protein sequence ID" value="TDL14647.1"/>
    <property type="molecule type" value="Genomic_DNA"/>
</dbReference>
<dbReference type="InterPro" id="IPR027417">
    <property type="entry name" value="P-loop_NTPase"/>
</dbReference>
<proteinExistence type="predicted"/>
<protein>
    <recommendedName>
        <fullName evidence="3">SNF2 N-terminal domain-containing protein</fullName>
    </recommendedName>
</protein>
<dbReference type="OrthoDB" id="3270319at2759"/>
<dbReference type="Proteomes" id="UP000294933">
    <property type="component" value="Unassembled WGS sequence"/>
</dbReference>
<reference evidence="4 5" key="1">
    <citation type="submission" date="2018-06" db="EMBL/GenBank/DDBJ databases">
        <title>A transcriptomic atlas of mushroom development highlights an independent origin of complex multicellularity.</title>
        <authorList>
            <consortium name="DOE Joint Genome Institute"/>
            <person name="Krizsan K."/>
            <person name="Almasi E."/>
            <person name="Merenyi Z."/>
            <person name="Sahu N."/>
            <person name="Viragh M."/>
            <person name="Koszo T."/>
            <person name="Mondo S."/>
            <person name="Kiss B."/>
            <person name="Balint B."/>
            <person name="Kues U."/>
            <person name="Barry K."/>
            <person name="Hegedus J.C."/>
            <person name="Henrissat B."/>
            <person name="Johnson J."/>
            <person name="Lipzen A."/>
            <person name="Ohm R."/>
            <person name="Nagy I."/>
            <person name="Pangilinan J."/>
            <person name="Yan J."/>
            <person name="Xiong Y."/>
            <person name="Grigoriev I.V."/>
            <person name="Hibbett D.S."/>
            <person name="Nagy L.G."/>
        </authorList>
    </citation>
    <scope>NUCLEOTIDE SEQUENCE [LARGE SCALE GENOMIC DNA]</scope>
    <source>
        <strain evidence="4 5">SZMC22713</strain>
    </source>
</reference>
<evidence type="ECO:0000259" key="3">
    <source>
        <dbReference type="Pfam" id="PF00176"/>
    </source>
</evidence>
<evidence type="ECO:0000313" key="4">
    <source>
        <dbReference type="EMBL" id="TDL14647.1"/>
    </source>
</evidence>
<evidence type="ECO:0000313" key="5">
    <source>
        <dbReference type="Proteomes" id="UP000294933"/>
    </source>
</evidence>
<dbReference type="InterPro" id="IPR038718">
    <property type="entry name" value="SNF2-like_sf"/>
</dbReference>